<accession>A0AAU9JF71</accession>
<keyword evidence="1" id="KW-1133">Transmembrane helix</keyword>
<organism evidence="2 3">
    <name type="scientific">Blepharisma stoltei</name>
    <dbReference type="NCBI Taxonomy" id="1481888"/>
    <lineage>
        <taxon>Eukaryota</taxon>
        <taxon>Sar</taxon>
        <taxon>Alveolata</taxon>
        <taxon>Ciliophora</taxon>
        <taxon>Postciliodesmatophora</taxon>
        <taxon>Heterotrichea</taxon>
        <taxon>Heterotrichida</taxon>
        <taxon>Blepharismidae</taxon>
        <taxon>Blepharisma</taxon>
    </lineage>
</organism>
<dbReference type="Proteomes" id="UP001162131">
    <property type="component" value="Unassembled WGS sequence"/>
</dbReference>
<gene>
    <name evidence="2" type="ORF">BSTOLATCC_MIC38818</name>
</gene>
<reference evidence="2" key="1">
    <citation type="submission" date="2021-09" db="EMBL/GenBank/DDBJ databases">
        <authorList>
            <consortium name="AG Swart"/>
            <person name="Singh M."/>
            <person name="Singh A."/>
            <person name="Seah K."/>
            <person name="Emmerich C."/>
        </authorList>
    </citation>
    <scope>NUCLEOTIDE SEQUENCE</scope>
    <source>
        <strain evidence="2">ATCC30299</strain>
    </source>
</reference>
<dbReference type="EMBL" id="CAJZBQ010000038">
    <property type="protein sequence ID" value="CAG9325568.1"/>
    <property type="molecule type" value="Genomic_DNA"/>
</dbReference>
<keyword evidence="1" id="KW-0812">Transmembrane</keyword>
<evidence type="ECO:0000256" key="1">
    <source>
        <dbReference type="SAM" id="Phobius"/>
    </source>
</evidence>
<dbReference type="InterPro" id="IPR004245">
    <property type="entry name" value="DUF229"/>
</dbReference>
<dbReference type="PANTHER" id="PTHR10974">
    <property type="entry name" value="FI08016P-RELATED"/>
    <property type="match status" value="1"/>
</dbReference>
<dbReference type="AlphaFoldDB" id="A0AAU9JF71"/>
<proteinExistence type="predicted"/>
<protein>
    <submittedName>
        <fullName evidence="2">Uncharacterized protein</fullName>
    </submittedName>
</protein>
<keyword evidence="3" id="KW-1185">Reference proteome</keyword>
<sequence>MNKLIHIGSVLLLLLWIFINIILYEVPGEDDSELNEPLDVDADILIDSSPEPDSENQIDSPLDSDLEISEILRNNRLSILDDEISINPLKLACKPESFGYSEEEASLLFPNIEYPRCEERFKSSPEMFYIDRKDNTLHMNCTGKVALGATEYNEEFGKYQFANMITEYGGPIPLETQEYAFGTCDFFKKTDFEHVAYKLKPKEQSLQRAKASLRSKPINIVMLVLDSVSRRMFFRKLPKSFEFLNSNAKNFSFFDFKLHHVMGQNSAASFMPTFYGDMEFGQQRRIHSGDLFYNVSIWKYFHERGFVTMMGMDNCGDNLASYIGRNPKVDHTMGSLWCAAYAMYGYMESLKKERCIGNKNAHAWMMDYILDFSETYKDVSRYTYMHIDTAHEETGTVVSTIDLDLKHFLQDFTSRNEDYVLFLMGDHGMRYGPWFKSKDGSHEHRLPLLLTIVKNSVLENIPNSAKALFHNSNRLLSKLDFHTTLQHFANYPDMEFNKTEIRKKSSTTKKTYNLFHDYIPSSRTCEDAGIPSYWCSCKPFKEITGNQNSKQYNYLTVNVIKEFNTENKVEQDKYCLKLNLDKTAYIGKMEDGDVDYYKIKFTVIEKASALFEVIIRLSEKKITKKEAEYFDVKNITFGEMKYYNIMNVNRLDSYDSVCKDEIVSKGYDPTYCICDELEFMRNSIKGTDDENNSKNP</sequence>
<dbReference type="Pfam" id="PF02995">
    <property type="entry name" value="DUF229"/>
    <property type="match status" value="1"/>
</dbReference>
<name>A0AAU9JF71_9CILI</name>
<feature type="transmembrane region" description="Helical" evidence="1">
    <location>
        <begin position="7"/>
        <end position="24"/>
    </location>
</feature>
<comment type="caution">
    <text evidence="2">The sequence shown here is derived from an EMBL/GenBank/DDBJ whole genome shotgun (WGS) entry which is preliminary data.</text>
</comment>
<dbReference type="PANTHER" id="PTHR10974:SF1">
    <property type="entry name" value="FI08016P-RELATED"/>
    <property type="match status" value="1"/>
</dbReference>
<keyword evidence="1" id="KW-0472">Membrane</keyword>
<evidence type="ECO:0000313" key="2">
    <source>
        <dbReference type="EMBL" id="CAG9325568.1"/>
    </source>
</evidence>
<dbReference type="GO" id="GO:0005615">
    <property type="term" value="C:extracellular space"/>
    <property type="evidence" value="ECO:0007669"/>
    <property type="project" value="TreeGrafter"/>
</dbReference>
<evidence type="ECO:0000313" key="3">
    <source>
        <dbReference type="Proteomes" id="UP001162131"/>
    </source>
</evidence>